<protein>
    <submittedName>
        <fullName evidence="3">Uncharacterized protein</fullName>
    </submittedName>
</protein>
<feature type="transmembrane region" description="Helical" evidence="1">
    <location>
        <begin position="34"/>
        <end position="56"/>
    </location>
</feature>
<reference evidence="2 4" key="1">
    <citation type="submission" date="2017-03" db="EMBL/GenBank/DDBJ databases">
        <title>Draft genome sequence of Moraxella equi CCUG 4950T type strain.</title>
        <authorList>
            <person name="Salva-Serra F."/>
            <person name="Engstrom-Jakobsson H."/>
            <person name="Thorell K."/>
            <person name="Jaen-Luchoro D."/>
            <person name="Gonzales-Siles L."/>
            <person name="Karlsson R."/>
            <person name="Yazdan S."/>
            <person name="Boulund F."/>
            <person name="Johnning A."/>
            <person name="Engstrand L."/>
            <person name="Kristiansson E."/>
            <person name="Moore E."/>
        </authorList>
    </citation>
    <scope>NUCLEOTIDE SEQUENCE [LARGE SCALE GENOMIC DNA]</scope>
    <source>
        <strain evidence="2 4">CCUG 4950</strain>
    </source>
</reference>
<sequence length="165" mass="19597">MAVFVIMVSCLAMLLLINEIFELGLNSPFADLPHWVIYLLLAIFGIFIFLLSRLVIYHRPIISFYAKYLKVYHAFDKNKDQIFYYQDLQKPTFVFGRFPLMIITSKDTTPNTTKQLPIYALTLNNQSINTRQFADIVNQIFDDFYQERDNKIEIRDIKKGFLDWY</sequence>
<keyword evidence="1" id="KW-1133">Transmembrane helix</keyword>
<evidence type="ECO:0000313" key="5">
    <source>
        <dbReference type="Proteomes" id="UP000254618"/>
    </source>
</evidence>
<keyword evidence="1" id="KW-0472">Membrane</keyword>
<gene>
    <name evidence="2" type="ORF">B5J93_05935</name>
    <name evidence="3" type="ORF">NCTC11012_00650</name>
</gene>
<dbReference type="EMBL" id="MXAP01000054">
    <property type="protein sequence ID" value="OPH38588.1"/>
    <property type="molecule type" value="Genomic_DNA"/>
</dbReference>
<accession>A0A378QNI5</accession>
<dbReference type="AlphaFoldDB" id="A0A378QNI5"/>
<dbReference type="RefSeq" id="WP_079325461.1">
    <property type="nucleotide sequence ID" value="NZ_MXAP01000054.1"/>
</dbReference>
<name>A0A378QNI5_9GAMM</name>
<organism evidence="3 5">
    <name type="scientific">Moraxella equi</name>
    <dbReference type="NCBI Taxonomy" id="60442"/>
    <lineage>
        <taxon>Bacteria</taxon>
        <taxon>Pseudomonadati</taxon>
        <taxon>Pseudomonadota</taxon>
        <taxon>Gammaproteobacteria</taxon>
        <taxon>Moraxellales</taxon>
        <taxon>Moraxellaceae</taxon>
        <taxon>Moraxella</taxon>
    </lineage>
</organism>
<reference evidence="3 5" key="2">
    <citation type="submission" date="2018-06" db="EMBL/GenBank/DDBJ databases">
        <authorList>
            <consortium name="Pathogen Informatics"/>
            <person name="Doyle S."/>
        </authorList>
    </citation>
    <scope>NUCLEOTIDE SEQUENCE [LARGE SCALE GENOMIC DNA]</scope>
    <source>
        <strain evidence="3 5">NCTC11012</strain>
    </source>
</reference>
<keyword evidence="1" id="KW-0812">Transmembrane</keyword>
<evidence type="ECO:0000256" key="1">
    <source>
        <dbReference type="SAM" id="Phobius"/>
    </source>
</evidence>
<evidence type="ECO:0000313" key="3">
    <source>
        <dbReference type="EMBL" id="STZ02425.1"/>
    </source>
</evidence>
<dbReference type="Proteomes" id="UP000254618">
    <property type="component" value="Unassembled WGS sequence"/>
</dbReference>
<evidence type="ECO:0000313" key="4">
    <source>
        <dbReference type="Proteomes" id="UP000190777"/>
    </source>
</evidence>
<evidence type="ECO:0000313" key="2">
    <source>
        <dbReference type="EMBL" id="OPH38588.1"/>
    </source>
</evidence>
<proteinExistence type="predicted"/>
<keyword evidence="4" id="KW-1185">Reference proteome</keyword>
<dbReference type="Proteomes" id="UP000190777">
    <property type="component" value="Unassembled WGS sequence"/>
</dbReference>
<dbReference type="EMBL" id="UGQF01000001">
    <property type="protein sequence ID" value="STZ02425.1"/>
    <property type="molecule type" value="Genomic_DNA"/>
</dbReference>